<dbReference type="GO" id="GO:0035556">
    <property type="term" value="P:intracellular signal transduction"/>
    <property type="evidence" value="ECO:0007669"/>
    <property type="project" value="TreeGrafter"/>
</dbReference>
<evidence type="ECO:0000256" key="6">
    <source>
        <dbReference type="PROSITE-ProRule" id="PRU10141"/>
    </source>
</evidence>
<accession>A0A9P0H1B2</accession>
<dbReference type="OrthoDB" id="10260894at2759"/>
<evidence type="ECO:0000256" key="2">
    <source>
        <dbReference type="ARBA" id="ARBA00022679"/>
    </source>
</evidence>
<reference evidence="9" key="1">
    <citation type="submission" date="2022-01" db="EMBL/GenBank/DDBJ databases">
        <authorList>
            <person name="King R."/>
        </authorList>
    </citation>
    <scope>NUCLEOTIDE SEQUENCE</scope>
</reference>
<dbReference type="EMBL" id="OV725078">
    <property type="protein sequence ID" value="CAH1393673.1"/>
    <property type="molecule type" value="Genomic_DNA"/>
</dbReference>
<dbReference type="PANTHER" id="PTHR24342">
    <property type="entry name" value="SERINE/THREONINE-PROTEIN KINASE 17"/>
    <property type="match status" value="1"/>
</dbReference>
<evidence type="ECO:0000313" key="9">
    <source>
        <dbReference type="EMBL" id="CAH1393673.1"/>
    </source>
</evidence>
<dbReference type="InterPro" id="IPR008271">
    <property type="entry name" value="Ser/Thr_kinase_AS"/>
</dbReference>
<dbReference type="Gene3D" id="3.30.200.20">
    <property type="entry name" value="Phosphorylase Kinase, domain 1"/>
    <property type="match status" value="1"/>
</dbReference>
<evidence type="ECO:0000256" key="7">
    <source>
        <dbReference type="SAM" id="MobiDB-lite"/>
    </source>
</evidence>
<keyword evidence="1" id="KW-0723">Serine/threonine-protein kinase</keyword>
<feature type="domain" description="Protein kinase" evidence="8">
    <location>
        <begin position="34"/>
        <end position="289"/>
    </location>
</feature>
<sequence>MFKVDESDPVGEMEPSFPYRDVSIQRGVEMKQFYDLEGEIGRGKFGTVYKCREKRTNLVLAAKFVGIARRQDRRNVEREVEIMRTLQHPRLIQLYDAFETDNVMCVVLELIEGGELFERVIGDDFILTEKACTVFMRQICEGVNFIHQNNIIHLDLKPENILCLTKTGNRIKIIDFGLARKYEPDKKLQVLFGTPEFVAPEVVNFDQISCATDMWSVGVICYVLLSGLSPFMGETDVETMANVTIARYDFEDETFEEISAEAKDFISKLLLKEKEARLTAGECLSHPWLRRKIPPPPPLLESSKENLKIYVDKPISIIKNNIIIENDLNSNHQVIQKDTENNQKVVCPQIISSSLTSPKVQEHFESKKNSSQFVKSIQNLSFKENEPASNNLEEGMISKNIPELTTKNKNLSITSLVKNPNVLNQFSNNTFTKNEMIASTKDLKKTQEESNQILHHFGEMKTPLLEKSPIKNNSIKTIDPLENNDSKNSSFNVDISTVENKLSKLFKTEVVKENIDSKNSKVNITSNLGLTCTEAKQSTSTLKVQNKIEGSLINKIRQIHEEPKIEPFLKRSGDNIISKNSCNFSAMSSNASLLQNKKDNIKILLNNYPEEESIKMFDPGEFSNNIRRSSFRLMENENIESLNQLECHKEESKLKEGEHLPFKQHLRSNPPWFSELNNINLNTPLSERNERRSSDFSCFLHSKDDSASLNLADEIRKLSARLLQMSSSQNQNIGNYSTSSPNPRTRNDPITCFLENHGITHPRPKYKFSNLNRDVPIGSPPPPSNIAYYLNMASSLDRNDSHSAPGSPRLSPDRRNIKTEVDIPSHCVETEHIRQISEGGTSATTDKQNEQLNKAKKSNFPS</sequence>
<dbReference type="InterPro" id="IPR000719">
    <property type="entry name" value="Prot_kinase_dom"/>
</dbReference>
<feature type="compositionally biased region" description="Polar residues" evidence="7">
    <location>
        <begin position="838"/>
        <end position="852"/>
    </location>
</feature>
<dbReference type="PANTHER" id="PTHR24342:SF20">
    <property type="entry name" value="MYOSIN LIGHT CHAIN KINASE, SMOOTH MUSCLE"/>
    <property type="match status" value="1"/>
</dbReference>
<dbReference type="AlphaFoldDB" id="A0A9P0H1B2"/>
<dbReference type="GO" id="GO:0004674">
    <property type="term" value="F:protein serine/threonine kinase activity"/>
    <property type="evidence" value="ECO:0007669"/>
    <property type="project" value="UniProtKB-KW"/>
</dbReference>
<dbReference type="GO" id="GO:0005634">
    <property type="term" value="C:nucleus"/>
    <property type="evidence" value="ECO:0007669"/>
    <property type="project" value="TreeGrafter"/>
</dbReference>
<dbReference type="Proteomes" id="UP001152798">
    <property type="component" value="Chromosome 2"/>
</dbReference>
<evidence type="ECO:0000256" key="1">
    <source>
        <dbReference type="ARBA" id="ARBA00022527"/>
    </source>
</evidence>
<dbReference type="SMART" id="SM00220">
    <property type="entry name" value="S_TKc"/>
    <property type="match status" value="1"/>
</dbReference>
<dbReference type="CDD" id="cd14103">
    <property type="entry name" value="STKc_MLCK"/>
    <property type="match status" value="1"/>
</dbReference>
<evidence type="ECO:0000256" key="3">
    <source>
        <dbReference type="ARBA" id="ARBA00022741"/>
    </source>
</evidence>
<evidence type="ECO:0000256" key="5">
    <source>
        <dbReference type="ARBA" id="ARBA00022840"/>
    </source>
</evidence>
<dbReference type="PROSITE" id="PS50011">
    <property type="entry name" value="PROTEIN_KINASE_DOM"/>
    <property type="match status" value="1"/>
</dbReference>
<organism evidence="9 10">
    <name type="scientific">Nezara viridula</name>
    <name type="common">Southern green stink bug</name>
    <name type="synonym">Cimex viridulus</name>
    <dbReference type="NCBI Taxonomy" id="85310"/>
    <lineage>
        <taxon>Eukaryota</taxon>
        <taxon>Metazoa</taxon>
        <taxon>Ecdysozoa</taxon>
        <taxon>Arthropoda</taxon>
        <taxon>Hexapoda</taxon>
        <taxon>Insecta</taxon>
        <taxon>Pterygota</taxon>
        <taxon>Neoptera</taxon>
        <taxon>Paraneoptera</taxon>
        <taxon>Hemiptera</taxon>
        <taxon>Heteroptera</taxon>
        <taxon>Panheteroptera</taxon>
        <taxon>Pentatomomorpha</taxon>
        <taxon>Pentatomoidea</taxon>
        <taxon>Pentatomidae</taxon>
        <taxon>Pentatominae</taxon>
        <taxon>Nezara</taxon>
    </lineage>
</organism>
<keyword evidence="2" id="KW-0808">Transferase</keyword>
<feature type="region of interest" description="Disordered" evidence="7">
    <location>
        <begin position="797"/>
        <end position="862"/>
    </location>
</feature>
<dbReference type="PROSITE" id="PS00107">
    <property type="entry name" value="PROTEIN_KINASE_ATP"/>
    <property type="match status" value="1"/>
</dbReference>
<feature type="region of interest" description="Disordered" evidence="7">
    <location>
        <begin position="729"/>
        <end position="749"/>
    </location>
</feature>
<evidence type="ECO:0000313" key="10">
    <source>
        <dbReference type="Proteomes" id="UP001152798"/>
    </source>
</evidence>
<keyword evidence="10" id="KW-1185">Reference proteome</keyword>
<dbReference type="SUPFAM" id="SSF56112">
    <property type="entry name" value="Protein kinase-like (PK-like)"/>
    <property type="match status" value="1"/>
</dbReference>
<feature type="compositionally biased region" description="Basic and acidic residues" evidence="7">
    <location>
        <begin position="811"/>
        <end position="835"/>
    </location>
</feature>
<dbReference type="GO" id="GO:0005524">
    <property type="term" value="F:ATP binding"/>
    <property type="evidence" value="ECO:0007669"/>
    <property type="project" value="UniProtKB-UniRule"/>
</dbReference>
<name>A0A9P0H1B2_NEZVI</name>
<dbReference type="InterPro" id="IPR017441">
    <property type="entry name" value="Protein_kinase_ATP_BS"/>
</dbReference>
<evidence type="ECO:0000259" key="8">
    <source>
        <dbReference type="PROSITE" id="PS50011"/>
    </source>
</evidence>
<dbReference type="GO" id="GO:0043065">
    <property type="term" value="P:positive regulation of apoptotic process"/>
    <property type="evidence" value="ECO:0007669"/>
    <property type="project" value="TreeGrafter"/>
</dbReference>
<gene>
    <name evidence="9" type="ORF">NEZAVI_LOCUS4301</name>
</gene>
<keyword evidence="4" id="KW-0418">Kinase</keyword>
<keyword evidence="5 6" id="KW-0067">ATP-binding</keyword>
<dbReference type="FunFam" id="3.30.200.20:FF:000534">
    <property type="entry name" value="Myosin light chain kinase"/>
    <property type="match status" value="1"/>
</dbReference>
<evidence type="ECO:0000256" key="4">
    <source>
        <dbReference type="ARBA" id="ARBA00022777"/>
    </source>
</evidence>
<keyword evidence="3 6" id="KW-0547">Nucleotide-binding</keyword>
<dbReference type="Pfam" id="PF00069">
    <property type="entry name" value="Pkinase"/>
    <property type="match status" value="1"/>
</dbReference>
<feature type="binding site" evidence="6">
    <location>
        <position position="63"/>
    </location>
    <ligand>
        <name>ATP</name>
        <dbReference type="ChEBI" id="CHEBI:30616"/>
    </ligand>
</feature>
<feature type="compositionally biased region" description="Polar residues" evidence="7">
    <location>
        <begin position="729"/>
        <end position="744"/>
    </location>
</feature>
<protein>
    <recommendedName>
        <fullName evidence="8">Protein kinase domain-containing protein</fullName>
    </recommendedName>
</protein>
<dbReference type="InterPro" id="IPR011009">
    <property type="entry name" value="Kinase-like_dom_sf"/>
</dbReference>
<dbReference type="FunFam" id="1.10.510.10:FF:000594">
    <property type="entry name" value="Myosin light chain kinase isoform-III"/>
    <property type="match status" value="1"/>
</dbReference>
<proteinExistence type="predicted"/>
<dbReference type="Gene3D" id="1.10.510.10">
    <property type="entry name" value="Transferase(Phosphotransferase) domain 1"/>
    <property type="match status" value="1"/>
</dbReference>
<dbReference type="PROSITE" id="PS00108">
    <property type="entry name" value="PROTEIN_KINASE_ST"/>
    <property type="match status" value="1"/>
</dbReference>